<proteinExistence type="predicted"/>
<organism evidence="3 4">
    <name type="scientific">Trichinella patagoniensis</name>
    <dbReference type="NCBI Taxonomy" id="990121"/>
    <lineage>
        <taxon>Eukaryota</taxon>
        <taxon>Metazoa</taxon>
        <taxon>Ecdysozoa</taxon>
        <taxon>Nematoda</taxon>
        <taxon>Enoplea</taxon>
        <taxon>Dorylaimia</taxon>
        <taxon>Trichinellida</taxon>
        <taxon>Trichinellidae</taxon>
        <taxon>Trichinella</taxon>
    </lineage>
</organism>
<evidence type="ECO:0000259" key="2">
    <source>
        <dbReference type="PROSITE" id="PS50102"/>
    </source>
</evidence>
<comment type="caution">
    <text evidence="3">The sequence shown here is derived from an EMBL/GenBank/DDBJ whole genome shotgun (WGS) entry which is preliminary data.</text>
</comment>
<dbReference type="STRING" id="990121.A0A0V0WV92"/>
<dbReference type="EMBL" id="JYDQ01005452">
    <property type="protein sequence ID" value="KRX79629.1"/>
    <property type="molecule type" value="Genomic_DNA"/>
</dbReference>
<feature type="domain" description="RRM" evidence="2">
    <location>
        <begin position="11"/>
        <end position="51"/>
    </location>
</feature>
<evidence type="ECO:0000256" key="1">
    <source>
        <dbReference type="PROSITE-ProRule" id="PRU00176"/>
    </source>
</evidence>
<sequence>MPRYSDRHANTRLYVGRLSSRVRSRDLEYLFSRYGRVRDVDLKYDYAFVEC</sequence>
<reference evidence="3 4" key="1">
    <citation type="submission" date="2015-01" db="EMBL/GenBank/DDBJ databases">
        <title>Evolution of Trichinella species and genotypes.</title>
        <authorList>
            <person name="Korhonen P.K."/>
            <person name="Edoardo P."/>
            <person name="Giuseppe L.R."/>
            <person name="Gasser R.B."/>
        </authorList>
    </citation>
    <scope>NUCLEOTIDE SEQUENCE [LARGE SCALE GENOMIC DNA]</scope>
    <source>
        <strain evidence="3">ISS2496</strain>
    </source>
</reference>
<dbReference type="SUPFAM" id="SSF54928">
    <property type="entry name" value="RNA-binding domain, RBD"/>
    <property type="match status" value="1"/>
</dbReference>
<dbReference type="Proteomes" id="UP000054783">
    <property type="component" value="Unassembled WGS sequence"/>
</dbReference>
<dbReference type="InterPro" id="IPR000504">
    <property type="entry name" value="RRM_dom"/>
</dbReference>
<dbReference type="PROSITE" id="PS50102">
    <property type="entry name" value="RRM"/>
    <property type="match status" value="1"/>
</dbReference>
<name>A0A0V0WV92_9BILA</name>
<dbReference type="PANTHER" id="PTHR48038">
    <property type="entry name" value="RIBONUCLEOPROTEIN RB97D"/>
    <property type="match status" value="1"/>
</dbReference>
<accession>A0A0V0WV92</accession>
<dbReference type="InterPro" id="IPR035979">
    <property type="entry name" value="RBD_domain_sf"/>
</dbReference>
<dbReference type="AlphaFoldDB" id="A0A0V0WV92"/>
<gene>
    <name evidence="3" type="primary">RS2Z32</name>
    <name evidence="3" type="ORF">T12_12835</name>
</gene>
<dbReference type="GO" id="GO:0003723">
    <property type="term" value="F:RNA binding"/>
    <property type="evidence" value="ECO:0007669"/>
    <property type="project" value="UniProtKB-UniRule"/>
</dbReference>
<feature type="non-terminal residue" evidence="3">
    <location>
        <position position="51"/>
    </location>
</feature>
<dbReference type="InterPro" id="IPR012677">
    <property type="entry name" value="Nucleotide-bd_a/b_plait_sf"/>
</dbReference>
<protein>
    <submittedName>
        <fullName evidence="3">Serine/arginine-rich splicing factor RS2Z32</fullName>
    </submittedName>
</protein>
<keyword evidence="1" id="KW-0694">RNA-binding</keyword>
<dbReference type="Pfam" id="PF00076">
    <property type="entry name" value="RRM_1"/>
    <property type="match status" value="1"/>
</dbReference>
<dbReference type="PANTHER" id="PTHR48038:SF1">
    <property type="entry name" value="RIBONUCLEOPROTEIN RB97D"/>
    <property type="match status" value="1"/>
</dbReference>
<keyword evidence="4" id="KW-1185">Reference proteome</keyword>
<evidence type="ECO:0000313" key="4">
    <source>
        <dbReference type="Proteomes" id="UP000054783"/>
    </source>
</evidence>
<evidence type="ECO:0000313" key="3">
    <source>
        <dbReference type="EMBL" id="KRX79629.1"/>
    </source>
</evidence>
<dbReference type="Gene3D" id="3.30.70.330">
    <property type="match status" value="1"/>
</dbReference>